<proteinExistence type="predicted"/>
<evidence type="ECO:0000313" key="2">
    <source>
        <dbReference type="Proteomes" id="UP000076442"/>
    </source>
</evidence>
<reference evidence="1 2" key="1">
    <citation type="submission" date="2015-09" db="EMBL/GenBank/DDBJ databases">
        <title>Spore heat resistance.</title>
        <authorList>
            <person name="Boekhorst J."/>
            <person name="Berendsen E.M."/>
            <person name="Wells-Bennik M.H."/>
            <person name="Kuipers O.P."/>
        </authorList>
    </citation>
    <scope>NUCLEOTIDE SEQUENCE [LARGE SCALE GENOMIC DNA]</scope>
    <source>
        <strain evidence="1 2">B4122</strain>
    </source>
</reference>
<name>A0AAP1E476_BACIU</name>
<accession>A0AAP1E476</accession>
<dbReference type="AlphaFoldDB" id="A0AAP1E476"/>
<protein>
    <submittedName>
        <fullName evidence="1">Uncharacterized protein</fullName>
    </submittedName>
</protein>
<gene>
    <name evidence="1" type="ORF">B4122_4825</name>
</gene>
<dbReference type="EMBL" id="LJZV01000036">
    <property type="protein sequence ID" value="KZD86583.1"/>
    <property type="molecule type" value="Genomic_DNA"/>
</dbReference>
<sequence length="38" mass="4378">MINIPFYIFSLIRMGIKFTLSTVFAVTAPPSFRRLPEC</sequence>
<comment type="caution">
    <text evidence="1">The sequence shown here is derived from an EMBL/GenBank/DDBJ whole genome shotgun (WGS) entry which is preliminary data.</text>
</comment>
<organism evidence="1 2">
    <name type="scientific">Bacillus subtilis</name>
    <dbReference type="NCBI Taxonomy" id="1423"/>
    <lineage>
        <taxon>Bacteria</taxon>
        <taxon>Bacillati</taxon>
        <taxon>Bacillota</taxon>
        <taxon>Bacilli</taxon>
        <taxon>Bacillales</taxon>
        <taxon>Bacillaceae</taxon>
        <taxon>Bacillus</taxon>
    </lineage>
</organism>
<dbReference type="Proteomes" id="UP000076442">
    <property type="component" value="Unassembled WGS sequence"/>
</dbReference>
<evidence type="ECO:0000313" key="1">
    <source>
        <dbReference type="EMBL" id="KZD86583.1"/>
    </source>
</evidence>